<proteinExistence type="predicted"/>
<sequence>MRETKIRQAAAAAVNIVTRASVPVQEACTGTAVAGSNCPLRQFHLDVLSLRGSCWQGIKVVAAENNLNEYLIKLGGLMLLVLSNCKDGSFDAASKLIQHQTEGIKVVAAENNLNEYLIKLGGLMLLVLSNCKDGSFDAASKLIQHQTEWGRSPLDDELRSSHLYWTRRLRLPQLTVPSGAGCVSPIFGIVSVATWNQGQAEMMFESWFCIGFAIRSQKESSIEVVGNRDNTPFELNLDDSCELDLECFTLCEVKVKLWFKSRIDESQQRLGGSDLPEMGEFPYVSFDIMSEYVIRLCEPMCIWRN</sequence>
<dbReference type="AlphaFoldDB" id="A0A6V7NT92"/>
<reference evidence="1" key="1">
    <citation type="submission" date="2020-07" db="EMBL/GenBank/DDBJ databases">
        <authorList>
            <person name="Lin J."/>
        </authorList>
    </citation>
    <scope>NUCLEOTIDE SEQUENCE</scope>
</reference>
<accession>A0A6V7NT92</accession>
<name>A0A6V7NT92_ANACO</name>
<protein>
    <submittedName>
        <fullName evidence="1">Uncharacterized protein</fullName>
    </submittedName>
</protein>
<gene>
    <name evidence="1" type="ORF">CB5_LOCUS5030</name>
</gene>
<evidence type="ECO:0000313" key="1">
    <source>
        <dbReference type="EMBL" id="CAD1821819.1"/>
    </source>
</evidence>
<dbReference type="EMBL" id="LR862141">
    <property type="protein sequence ID" value="CAD1821819.1"/>
    <property type="molecule type" value="Genomic_DNA"/>
</dbReference>
<organism evidence="1">
    <name type="scientific">Ananas comosus var. bracteatus</name>
    <name type="common">red pineapple</name>
    <dbReference type="NCBI Taxonomy" id="296719"/>
    <lineage>
        <taxon>Eukaryota</taxon>
        <taxon>Viridiplantae</taxon>
        <taxon>Streptophyta</taxon>
        <taxon>Embryophyta</taxon>
        <taxon>Tracheophyta</taxon>
        <taxon>Spermatophyta</taxon>
        <taxon>Magnoliopsida</taxon>
        <taxon>Liliopsida</taxon>
        <taxon>Poales</taxon>
        <taxon>Bromeliaceae</taxon>
        <taxon>Bromelioideae</taxon>
        <taxon>Ananas</taxon>
    </lineage>
</organism>